<sequence length="104" mass="11024">ARTCAPPPLPGGPLNEAVCPRMSQISALPSNPQGARSAWGWGWGGSMGDVPSLISPLRPLGGHSFSFSRLGERRGDIWGFRAGGGTFWTCNFSHSTAPTCLHYL</sequence>
<dbReference type="Ensembl" id="ENSCWAT00000016652.1">
    <property type="protein sequence ID" value="ENSCWAP00000015346.1"/>
    <property type="gene ID" value="ENSCWAG00000011922.1"/>
</dbReference>
<organism evidence="1 2">
    <name type="scientific">Catagonus wagneri</name>
    <name type="common">Chacoan peccary</name>
    <dbReference type="NCBI Taxonomy" id="51154"/>
    <lineage>
        <taxon>Eukaryota</taxon>
        <taxon>Metazoa</taxon>
        <taxon>Chordata</taxon>
        <taxon>Craniata</taxon>
        <taxon>Vertebrata</taxon>
        <taxon>Euteleostomi</taxon>
        <taxon>Mammalia</taxon>
        <taxon>Eutheria</taxon>
        <taxon>Laurasiatheria</taxon>
        <taxon>Artiodactyla</taxon>
        <taxon>Suina</taxon>
        <taxon>Tayassuidae</taxon>
        <taxon>Catagonus</taxon>
    </lineage>
</organism>
<dbReference type="Proteomes" id="UP000694540">
    <property type="component" value="Unplaced"/>
</dbReference>
<proteinExistence type="predicted"/>
<dbReference type="AlphaFoldDB" id="A0A8C3WJ82"/>
<accession>A0A8C3WJ82</accession>
<evidence type="ECO:0000313" key="1">
    <source>
        <dbReference type="Ensembl" id="ENSCWAP00000015346.1"/>
    </source>
</evidence>
<evidence type="ECO:0000313" key="2">
    <source>
        <dbReference type="Proteomes" id="UP000694540"/>
    </source>
</evidence>
<keyword evidence="2" id="KW-1185">Reference proteome</keyword>
<name>A0A8C3WJ82_9CETA</name>
<reference evidence="1" key="1">
    <citation type="submission" date="2025-08" db="UniProtKB">
        <authorList>
            <consortium name="Ensembl"/>
        </authorList>
    </citation>
    <scope>IDENTIFICATION</scope>
</reference>
<protein>
    <submittedName>
        <fullName evidence="1">Uncharacterized protein</fullName>
    </submittedName>
</protein>
<reference evidence="1" key="2">
    <citation type="submission" date="2025-09" db="UniProtKB">
        <authorList>
            <consortium name="Ensembl"/>
        </authorList>
    </citation>
    <scope>IDENTIFICATION</scope>
</reference>